<keyword evidence="1" id="KW-0805">Transcription regulation</keyword>
<name>A0ABN5GYN7_9FIRM</name>
<dbReference type="Gene3D" id="1.10.260.40">
    <property type="entry name" value="lambda repressor-like DNA-binding domains"/>
    <property type="match status" value="1"/>
</dbReference>
<dbReference type="CDD" id="cd01392">
    <property type="entry name" value="HTH_LacI"/>
    <property type="match status" value="1"/>
</dbReference>
<evidence type="ECO:0000313" key="5">
    <source>
        <dbReference type="EMBL" id="AUW93436.1"/>
    </source>
</evidence>
<dbReference type="SMART" id="SM00354">
    <property type="entry name" value="HTH_LACI"/>
    <property type="match status" value="1"/>
</dbReference>
<dbReference type="PANTHER" id="PTHR30146:SF109">
    <property type="entry name" value="HTH-TYPE TRANSCRIPTIONAL REGULATOR GALS"/>
    <property type="match status" value="1"/>
</dbReference>
<dbReference type="SUPFAM" id="SSF53822">
    <property type="entry name" value="Periplasmic binding protein-like I"/>
    <property type="match status" value="1"/>
</dbReference>
<dbReference type="PROSITE" id="PS50932">
    <property type="entry name" value="HTH_LACI_2"/>
    <property type="match status" value="1"/>
</dbReference>
<dbReference type="EMBL" id="CP019454">
    <property type="protein sequence ID" value="AUW93436.1"/>
    <property type="molecule type" value="Genomic_DNA"/>
</dbReference>
<dbReference type="CDD" id="cd06267">
    <property type="entry name" value="PBP1_LacI_sugar_binding-like"/>
    <property type="match status" value="1"/>
</dbReference>
<organism evidence="5 6">
    <name type="scientific">Sulfobacillus thermotolerans</name>
    <dbReference type="NCBI Taxonomy" id="338644"/>
    <lineage>
        <taxon>Bacteria</taxon>
        <taxon>Bacillati</taxon>
        <taxon>Bacillota</taxon>
        <taxon>Clostridia</taxon>
        <taxon>Eubacteriales</taxon>
        <taxon>Clostridiales Family XVII. Incertae Sedis</taxon>
        <taxon>Sulfobacillus</taxon>
    </lineage>
</organism>
<dbReference type="InterPro" id="IPR046335">
    <property type="entry name" value="LacI/GalR-like_sensor"/>
</dbReference>
<dbReference type="Pfam" id="PF00356">
    <property type="entry name" value="LacI"/>
    <property type="match status" value="1"/>
</dbReference>
<keyword evidence="3" id="KW-0804">Transcription</keyword>
<dbReference type="InterPro" id="IPR000843">
    <property type="entry name" value="HTH_LacI"/>
</dbReference>
<dbReference type="InterPro" id="IPR028082">
    <property type="entry name" value="Peripla_BP_I"/>
</dbReference>
<proteinExistence type="predicted"/>
<reference evidence="5 6" key="1">
    <citation type="journal article" date="2019" name="Sci. Rep.">
        <title>Sulfobacillus thermotolerans: new insights into resistance and metabolic capacities of acidophilic chemolithotrophs.</title>
        <authorList>
            <person name="Panyushkina A.E."/>
            <person name="Babenko V.V."/>
            <person name="Nikitina A.S."/>
            <person name="Selezneva O.V."/>
            <person name="Tsaplina I.A."/>
            <person name="Letarova M.A."/>
            <person name="Kostryukova E.S."/>
            <person name="Letarov A.V."/>
        </authorList>
    </citation>
    <scope>NUCLEOTIDE SEQUENCE [LARGE SCALE GENOMIC DNA]</scope>
    <source>
        <strain evidence="5 6">Kr1</strain>
    </source>
</reference>
<sequence>MATIRDVARAANVSVSTVSLFLSQPHRVSEATRERVSIAVEKLHYRPNGSARDLRTRKTNTIGVFLHNLSGPFYSELIAGVEEVTDTLGLTTIVSGLSKNHLQGSLRLLREGRVDGAIVLDPAIESKDLRKYASASLPVVVLDRSLSANLQSDFVTAVAADHQEGGYLAGRHLLEMGYSRFTFIAGPIDSEDSRLRHRGFFRALQEAGVDTMTVPVVHGDFKEQGGAQAMAALLNNGLIPDAVFAANDEMALGVMQTLAQKNLRVPQDIAVMGFDDIRLARYVTPGLSTIHQPMYELGRAAMMQLDRALNGETRIPPIILPTTLVVRGSTVPQEKKAGENYYAAP</sequence>
<keyword evidence="6" id="KW-1185">Reference proteome</keyword>
<dbReference type="Gene3D" id="3.40.50.2300">
    <property type="match status" value="2"/>
</dbReference>
<evidence type="ECO:0000259" key="4">
    <source>
        <dbReference type="PROSITE" id="PS50932"/>
    </source>
</evidence>
<dbReference type="RefSeq" id="WP_103375182.1">
    <property type="nucleotide sequence ID" value="NZ_CP133983.1"/>
</dbReference>
<evidence type="ECO:0000256" key="3">
    <source>
        <dbReference type="ARBA" id="ARBA00023163"/>
    </source>
</evidence>
<evidence type="ECO:0000256" key="1">
    <source>
        <dbReference type="ARBA" id="ARBA00023015"/>
    </source>
</evidence>
<gene>
    <name evidence="5" type="ORF">BXT84_05275</name>
</gene>
<feature type="domain" description="HTH lacI-type" evidence="4">
    <location>
        <begin position="2"/>
        <end position="56"/>
    </location>
</feature>
<dbReference type="InterPro" id="IPR010982">
    <property type="entry name" value="Lambda_DNA-bd_dom_sf"/>
</dbReference>
<keyword evidence="2" id="KW-0238">DNA-binding</keyword>
<dbReference type="PANTHER" id="PTHR30146">
    <property type="entry name" value="LACI-RELATED TRANSCRIPTIONAL REPRESSOR"/>
    <property type="match status" value="1"/>
</dbReference>
<accession>A0ABN5GYN7</accession>
<evidence type="ECO:0000313" key="6">
    <source>
        <dbReference type="Proteomes" id="UP000325292"/>
    </source>
</evidence>
<dbReference type="Pfam" id="PF13377">
    <property type="entry name" value="Peripla_BP_3"/>
    <property type="match status" value="1"/>
</dbReference>
<dbReference type="Proteomes" id="UP000325292">
    <property type="component" value="Chromosome"/>
</dbReference>
<evidence type="ECO:0000256" key="2">
    <source>
        <dbReference type="ARBA" id="ARBA00023125"/>
    </source>
</evidence>
<dbReference type="SUPFAM" id="SSF47413">
    <property type="entry name" value="lambda repressor-like DNA-binding domains"/>
    <property type="match status" value="1"/>
</dbReference>
<protein>
    <submittedName>
        <fullName evidence="5">LacI family transcriptional regulator</fullName>
    </submittedName>
</protein>
<dbReference type="PROSITE" id="PS00356">
    <property type="entry name" value="HTH_LACI_1"/>
    <property type="match status" value="1"/>
</dbReference>